<sequence length="216" mass="22898">WSPAPIRPAPRSTGGRASRRSGSCRRCGGATSRPSRPWCGATRRRWCAWPPVTCRVTRWPRRWCRTRGSPCSARSTGSRDARRSGPGSSASWSTGRGHAAPGSAAACRSGTTPVWGTVRHDATTAPRTPRTRRRSSHRPPTARSNACWPTRRARPSVAPSPACRRPNGSSSRCATSRGGTPRTSVASSTSTTDDSACCSTARAAGSGGRWPDSSQG</sequence>
<dbReference type="EMBL" id="CADCWC010000215">
    <property type="protein sequence ID" value="CAA9535957.1"/>
    <property type="molecule type" value="Genomic_DNA"/>
</dbReference>
<feature type="non-terminal residue" evidence="2">
    <location>
        <position position="216"/>
    </location>
</feature>
<evidence type="ECO:0000256" key="1">
    <source>
        <dbReference type="SAM" id="MobiDB-lite"/>
    </source>
</evidence>
<proteinExistence type="predicted"/>
<accession>A0A6J4U0V6</accession>
<feature type="compositionally biased region" description="Polar residues" evidence="1">
    <location>
        <begin position="167"/>
        <end position="182"/>
    </location>
</feature>
<organism evidence="2">
    <name type="scientific">uncultured Thermoleophilia bacterium</name>
    <dbReference type="NCBI Taxonomy" id="1497501"/>
    <lineage>
        <taxon>Bacteria</taxon>
        <taxon>Bacillati</taxon>
        <taxon>Actinomycetota</taxon>
        <taxon>Thermoleophilia</taxon>
        <taxon>environmental samples</taxon>
    </lineage>
</organism>
<dbReference type="AlphaFoldDB" id="A0A6J4U0V6"/>
<feature type="region of interest" description="Disordered" evidence="1">
    <location>
        <begin position="1"/>
        <end position="39"/>
    </location>
</feature>
<feature type="compositionally biased region" description="Low complexity" evidence="1">
    <location>
        <begin position="24"/>
        <end position="33"/>
    </location>
</feature>
<reference evidence="2" key="1">
    <citation type="submission" date="2020-02" db="EMBL/GenBank/DDBJ databases">
        <authorList>
            <person name="Meier V. D."/>
        </authorList>
    </citation>
    <scope>NUCLEOTIDE SEQUENCE</scope>
    <source>
        <strain evidence="2">AVDCRST_MAG79</strain>
    </source>
</reference>
<feature type="region of interest" description="Disordered" evidence="1">
    <location>
        <begin position="66"/>
        <end position="216"/>
    </location>
</feature>
<protein>
    <submittedName>
        <fullName evidence="2">RNA polymerase sigma factor RpoE</fullName>
    </submittedName>
</protein>
<gene>
    <name evidence="2" type="ORF">AVDCRST_MAG79-1362</name>
</gene>
<feature type="compositionally biased region" description="Low complexity" evidence="1">
    <location>
        <begin position="183"/>
        <end position="201"/>
    </location>
</feature>
<name>A0A6J4U0V6_9ACTN</name>
<evidence type="ECO:0000313" key="2">
    <source>
        <dbReference type="EMBL" id="CAA9535957.1"/>
    </source>
</evidence>
<feature type="non-terminal residue" evidence="2">
    <location>
        <position position="1"/>
    </location>
</feature>